<dbReference type="GeneID" id="63781639"/>
<comment type="caution">
    <text evidence="2">The sequence shown here is derived from an EMBL/GenBank/DDBJ whole genome shotgun (WGS) entry which is preliminary data.</text>
</comment>
<protein>
    <submittedName>
        <fullName evidence="2">Uncharacterized protein</fullName>
    </submittedName>
</protein>
<dbReference type="RefSeq" id="XP_040710467.1">
    <property type="nucleotide sequence ID" value="XM_040865427.1"/>
</dbReference>
<dbReference type="InParanoid" id="A0A1Y2DCK1"/>
<proteinExistence type="predicted"/>
<reference evidence="2 3" key="1">
    <citation type="submission" date="2016-07" db="EMBL/GenBank/DDBJ databases">
        <title>Pervasive Adenine N6-methylation of Active Genes in Fungi.</title>
        <authorList>
            <consortium name="DOE Joint Genome Institute"/>
            <person name="Mondo S.J."/>
            <person name="Dannebaum R.O."/>
            <person name="Kuo R.C."/>
            <person name="Labutti K."/>
            <person name="Haridas S."/>
            <person name="Kuo A."/>
            <person name="Salamov A."/>
            <person name="Ahrendt S.R."/>
            <person name="Lipzen A."/>
            <person name="Sullivan W."/>
            <person name="Andreopoulos W.B."/>
            <person name="Clum A."/>
            <person name="Lindquist E."/>
            <person name="Daum C."/>
            <person name="Ramamoorthy G.K."/>
            <person name="Gryganskyi A."/>
            <person name="Culley D."/>
            <person name="Magnuson J.K."/>
            <person name="James T.Y."/>
            <person name="O'Malley M.A."/>
            <person name="Stajich J.E."/>
            <person name="Spatafora J.W."/>
            <person name="Visel A."/>
            <person name="Grigoriev I.V."/>
        </authorList>
    </citation>
    <scope>NUCLEOTIDE SEQUENCE [LARGE SCALE GENOMIC DNA]</scope>
    <source>
        <strain evidence="2 3">CBS 129021</strain>
    </source>
</reference>
<feature type="region of interest" description="Disordered" evidence="1">
    <location>
        <begin position="1"/>
        <end position="25"/>
    </location>
</feature>
<dbReference type="AlphaFoldDB" id="A0A1Y2DCK1"/>
<sequence length="134" mass="14428">MQVAATQDVDAGQDEKPEVNPNAQGGIKSAKAMTMTWGKTGLIVFYGCDFEAQSLIPAIFIVSNFMASTTLPLVAKLPDVWGPPVGAHPYGNLSGYLHVLRRAGLLFHRMVGLTYSMDVMTPTTHCKDRGVAFA</sequence>
<accession>A0A1Y2DCK1</accession>
<dbReference type="Proteomes" id="UP000193689">
    <property type="component" value="Unassembled WGS sequence"/>
</dbReference>
<dbReference type="EMBL" id="MCFJ01000021">
    <property type="protein sequence ID" value="ORY57000.1"/>
    <property type="molecule type" value="Genomic_DNA"/>
</dbReference>
<organism evidence="2 3">
    <name type="scientific">Pseudomassariella vexata</name>
    <dbReference type="NCBI Taxonomy" id="1141098"/>
    <lineage>
        <taxon>Eukaryota</taxon>
        <taxon>Fungi</taxon>
        <taxon>Dikarya</taxon>
        <taxon>Ascomycota</taxon>
        <taxon>Pezizomycotina</taxon>
        <taxon>Sordariomycetes</taxon>
        <taxon>Xylariomycetidae</taxon>
        <taxon>Amphisphaeriales</taxon>
        <taxon>Pseudomassariaceae</taxon>
        <taxon>Pseudomassariella</taxon>
    </lineage>
</organism>
<keyword evidence="3" id="KW-1185">Reference proteome</keyword>
<name>A0A1Y2DCK1_9PEZI</name>
<evidence type="ECO:0000313" key="2">
    <source>
        <dbReference type="EMBL" id="ORY57000.1"/>
    </source>
</evidence>
<evidence type="ECO:0000256" key="1">
    <source>
        <dbReference type="SAM" id="MobiDB-lite"/>
    </source>
</evidence>
<evidence type="ECO:0000313" key="3">
    <source>
        <dbReference type="Proteomes" id="UP000193689"/>
    </source>
</evidence>
<gene>
    <name evidence="2" type="ORF">BCR38DRAFT_528370</name>
</gene>